<evidence type="ECO:0000256" key="4">
    <source>
        <dbReference type="ARBA" id="ARBA00022984"/>
    </source>
</evidence>
<dbReference type="UniPathway" id="UPA00219"/>
<evidence type="ECO:0000256" key="3">
    <source>
        <dbReference type="ARBA" id="ARBA00022960"/>
    </source>
</evidence>
<dbReference type="PANTHER" id="PTHR41533">
    <property type="entry name" value="L,D-TRANSPEPTIDASE HI_1667-RELATED"/>
    <property type="match status" value="1"/>
</dbReference>
<dbReference type="InterPro" id="IPR036365">
    <property type="entry name" value="PGBD-like_sf"/>
</dbReference>
<evidence type="ECO:0000256" key="6">
    <source>
        <dbReference type="PROSITE-ProRule" id="PRU01373"/>
    </source>
</evidence>
<sequence>MLIVITTAVNLFYTPSILFAQGLSDRVQEFLRSRIESVSGLPKISVGEELIYASVVLPVFYERRGFWPVWSNDDGLLPNVDVMVKAIRTAEHEGFNPNDYHILRIDAMVGEIRQNQKNKIPFDPRRFADLDLLLTDAFLIYGAHLLAGKVDPEKIDAEWNASRREVDLAEVLENAHTKNRILDALQNLLPPQPGYTRLKEALARYRKIAASGGWSVVPAGPKLQKDDKNERVSILRNRLIATGDLVSLKGDSADLFDDELEQAVRRFQQRHGLDVDGVVGPATLGALNVSVDERIEQIILNMERWRWLPHDLGRRYVIINISNFELDVVENGKTVMTMKAVVGKPFRRTPVFSDKMTYLVLSPYWNVPNNIAVQDILPIIRKNPGYLTSKKIKVFKGWGVEAQEISPAAVDWTTITAKNFNYRFRQDPGSQNALGRVKFMFPNKYNVYIHDTPSKELFAKAERGFSSGCIRIEDPIDLAEYVLRGDPKWTREKILIEINKGIEQTIKLPEQIPVHLLYWTAWADENGLVQFRNDVYERDKLLEEAFFEKPPKATN</sequence>
<evidence type="ECO:0000313" key="9">
    <source>
        <dbReference type="Proteomes" id="UP000051012"/>
    </source>
</evidence>
<dbReference type="GO" id="GO:0008360">
    <property type="term" value="P:regulation of cell shape"/>
    <property type="evidence" value="ECO:0007669"/>
    <property type="project" value="UniProtKB-UniRule"/>
</dbReference>
<keyword evidence="2" id="KW-0808">Transferase</keyword>
<dbReference type="Pfam" id="PF20142">
    <property type="entry name" value="Scaffold"/>
    <property type="match status" value="1"/>
</dbReference>
<gene>
    <name evidence="8" type="ORF">AMJ52_03675</name>
</gene>
<dbReference type="InterPro" id="IPR045380">
    <property type="entry name" value="LD_TPept_scaffold_dom"/>
</dbReference>
<dbReference type="Proteomes" id="UP000051012">
    <property type="component" value="Unassembled WGS sequence"/>
</dbReference>
<feature type="active site" description="Proton donor/acceptor" evidence="6">
    <location>
        <position position="450"/>
    </location>
</feature>
<feature type="active site" description="Nucleophile" evidence="6">
    <location>
        <position position="469"/>
    </location>
</feature>
<dbReference type="GO" id="GO:0071555">
    <property type="term" value="P:cell wall organization"/>
    <property type="evidence" value="ECO:0007669"/>
    <property type="project" value="UniProtKB-UniRule"/>
</dbReference>
<keyword evidence="5 6" id="KW-0961">Cell wall biogenesis/degradation</keyword>
<keyword evidence="3 6" id="KW-0133">Cell shape</keyword>
<dbReference type="InterPro" id="IPR036366">
    <property type="entry name" value="PGBDSf"/>
</dbReference>
<dbReference type="GO" id="GO:0016740">
    <property type="term" value="F:transferase activity"/>
    <property type="evidence" value="ECO:0007669"/>
    <property type="project" value="UniProtKB-KW"/>
</dbReference>
<proteinExistence type="predicted"/>
<dbReference type="SUPFAM" id="SSF141523">
    <property type="entry name" value="L,D-transpeptidase catalytic domain-like"/>
    <property type="match status" value="1"/>
</dbReference>
<comment type="caution">
    <text evidence="8">The sequence shown here is derived from an EMBL/GenBank/DDBJ whole genome shotgun (WGS) entry which is preliminary data.</text>
</comment>
<reference evidence="8 9" key="1">
    <citation type="journal article" date="2015" name="Microbiome">
        <title>Genomic resolution of linkages in carbon, nitrogen, and sulfur cycling among widespread estuary sediment bacteria.</title>
        <authorList>
            <person name="Baker B.J."/>
            <person name="Lazar C.S."/>
            <person name="Teske A.P."/>
            <person name="Dick G.J."/>
        </authorList>
    </citation>
    <scope>NUCLEOTIDE SEQUENCE [LARGE SCALE GENOMIC DNA]</scope>
    <source>
        <strain evidence="8">DG_78</strain>
    </source>
</reference>
<dbReference type="GO" id="GO:0009252">
    <property type="term" value="P:peptidoglycan biosynthetic process"/>
    <property type="evidence" value="ECO:0007669"/>
    <property type="project" value="UniProtKB-UniPathway"/>
</dbReference>
<dbReference type="EMBL" id="LJNI01000033">
    <property type="protein sequence ID" value="KPJ73462.1"/>
    <property type="molecule type" value="Genomic_DNA"/>
</dbReference>
<dbReference type="InterPro" id="IPR038063">
    <property type="entry name" value="Transpep_catalytic_dom"/>
</dbReference>
<evidence type="ECO:0000256" key="2">
    <source>
        <dbReference type="ARBA" id="ARBA00022679"/>
    </source>
</evidence>
<dbReference type="PROSITE" id="PS52029">
    <property type="entry name" value="LD_TPASE"/>
    <property type="match status" value="1"/>
</dbReference>
<organism evidence="8 9">
    <name type="scientific">candidate division TA06 bacterium DG_78</name>
    <dbReference type="NCBI Taxonomy" id="1703772"/>
    <lineage>
        <taxon>Bacteria</taxon>
        <taxon>Bacteria division TA06</taxon>
    </lineage>
</organism>
<dbReference type="Gene3D" id="1.10.101.10">
    <property type="entry name" value="PGBD-like superfamily/PGBD"/>
    <property type="match status" value="1"/>
</dbReference>
<accession>A0A0S7YFN4</accession>
<evidence type="ECO:0000313" key="8">
    <source>
        <dbReference type="EMBL" id="KPJ73462.1"/>
    </source>
</evidence>
<dbReference type="InterPro" id="IPR005490">
    <property type="entry name" value="LD_TPept_cat_dom"/>
</dbReference>
<protein>
    <recommendedName>
        <fullName evidence="7">L,D-TPase catalytic domain-containing protein</fullName>
    </recommendedName>
</protein>
<dbReference type="InterPro" id="IPR052905">
    <property type="entry name" value="LD-transpeptidase_YkuD-like"/>
</dbReference>
<keyword evidence="4 6" id="KW-0573">Peptidoglycan synthesis</keyword>
<dbReference type="AlphaFoldDB" id="A0A0S7YFN4"/>
<dbReference type="CDD" id="cd16913">
    <property type="entry name" value="YkuD_like"/>
    <property type="match status" value="1"/>
</dbReference>
<evidence type="ECO:0000256" key="1">
    <source>
        <dbReference type="ARBA" id="ARBA00004752"/>
    </source>
</evidence>
<dbReference type="Pfam" id="PF01471">
    <property type="entry name" value="PG_binding_1"/>
    <property type="match status" value="1"/>
</dbReference>
<comment type="pathway">
    <text evidence="1 6">Cell wall biogenesis; peptidoglycan biosynthesis.</text>
</comment>
<dbReference type="Gene3D" id="2.40.440.10">
    <property type="entry name" value="L,D-transpeptidase catalytic domain-like"/>
    <property type="match status" value="1"/>
</dbReference>
<evidence type="ECO:0000259" key="7">
    <source>
        <dbReference type="PROSITE" id="PS52029"/>
    </source>
</evidence>
<name>A0A0S7YFN4_UNCT6</name>
<evidence type="ECO:0000256" key="5">
    <source>
        <dbReference type="ARBA" id="ARBA00023316"/>
    </source>
</evidence>
<dbReference type="SUPFAM" id="SSF47090">
    <property type="entry name" value="PGBD-like"/>
    <property type="match status" value="1"/>
</dbReference>
<dbReference type="Pfam" id="PF03734">
    <property type="entry name" value="YkuD"/>
    <property type="match status" value="1"/>
</dbReference>
<dbReference type="InterPro" id="IPR002477">
    <property type="entry name" value="Peptidoglycan-bd-like"/>
</dbReference>
<feature type="domain" description="L,D-TPase catalytic" evidence="7">
    <location>
        <begin position="315"/>
        <end position="497"/>
    </location>
</feature>
<dbReference type="PANTHER" id="PTHR41533:SF2">
    <property type="entry name" value="BLR7131 PROTEIN"/>
    <property type="match status" value="1"/>
</dbReference>